<feature type="chain" id="PRO_5020622467" description="Bacteroidetes PKD-like domain-containing protein" evidence="1">
    <location>
        <begin position="23"/>
        <end position="381"/>
    </location>
</feature>
<dbReference type="AlphaFoldDB" id="A0A4R2LSJ9"/>
<evidence type="ECO:0000313" key="2">
    <source>
        <dbReference type="EMBL" id="TCO92196.1"/>
    </source>
</evidence>
<dbReference type="Gene3D" id="2.60.40.10">
    <property type="entry name" value="Immunoglobulins"/>
    <property type="match status" value="1"/>
</dbReference>
<sequence>MKKLMNLGCAMCIIAFAFTACSKDDPEPLTIGLQAQYETPNCKVLDIKPTIANGTAAKYKWSCGDSIYSTDDVFTFITAEVGKKDFVLTVTDAEEKVYTANFAINVTDGGYKNIQTSVIEYDPAPYNSINTYVIKNRNKTTVMKELNDMLKEGGKFKDIALEYESRNGLPIGCMGGSAVLGFDHTIVNVPGEDDFKIGAEVDPGMAGVVYVAYDKNKNGLPDEDEWYELKGERYGTKYDTPNAYTKYFAPHDFNKERKILRYNIEDGFGKSGTIRGRNPFPGYDDQGNYMEGSGWRKPPFTLYYKAVGANEDHWGYLCKLPGRDNMFNIENAVDEKGNGVHLLGIDFVKVVSGGRFVGNLRANGVLVYDVYDCHLSSTASH</sequence>
<evidence type="ECO:0000313" key="3">
    <source>
        <dbReference type="Proteomes" id="UP000295600"/>
    </source>
</evidence>
<feature type="signal peptide" evidence="1">
    <location>
        <begin position="1"/>
        <end position="22"/>
    </location>
</feature>
<dbReference type="PROSITE" id="PS51257">
    <property type="entry name" value="PROKAR_LIPOPROTEIN"/>
    <property type="match status" value="1"/>
</dbReference>
<reference evidence="2 3" key="1">
    <citation type="submission" date="2019-03" db="EMBL/GenBank/DDBJ databases">
        <title>Genomic Encyclopedia of Type Strains, Phase IV (KMG-IV): sequencing the most valuable type-strain genomes for metagenomic binning, comparative biology and taxonomic classification.</title>
        <authorList>
            <person name="Goeker M."/>
        </authorList>
    </citation>
    <scope>NUCLEOTIDE SEQUENCE [LARGE SCALE GENOMIC DNA]</scope>
    <source>
        <strain evidence="2 3">DSM 23917</strain>
    </source>
</reference>
<proteinExistence type="predicted"/>
<name>A0A4R2LSJ9_9BACE</name>
<dbReference type="RefSeq" id="WP_131926301.1">
    <property type="nucleotide sequence ID" value="NZ_SLXB01000010.1"/>
</dbReference>
<gene>
    <name evidence="2" type="ORF">EV202_11052</name>
</gene>
<evidence type="ECO:0000256" key="1">
    <source>
        <dbReference type="SAM" id="SignalP"/>
    </source>
</evidence>
<dbReference type="SUPFAM" id="SSF49299">
    <property type="entry name" value="PKD domain"/>
    <property type="match status" value="1"/>
</dbReference>
<dbReference type="EMBL" id="SLXB01000010">
    <property type="protein sequence ID" value="TCO92196.1"/>
    <property type="molecule type" value="Genomic_DNA"/>
</dbReference>
<keyword evidence="1" id="KW-0732">Signal</keyword>
<dbReference type="InterPro" id="IPR035986">
    <property type="entry name" value="PKD_dom_sf"/>
</dbReference>
<dbReference type="Proteomes" id="UP000295600">
    <property type="component" value="Unassembled WGS sequence"/>
</dbReference>
<protein>
    <recommendedName>
        <fullName evidence="4">Bacteroidetes PKD-like domain-containing protein</fullName>
    </recommendedName>
</protein>
<evidence type="ECO:0008006" key="4">
    <source>
        <dbReference type="Google" id="ProtNLM"/>
    </source>
</evidence>
<comment type="caution">
    <text evidence="2">The sequence shown here is derived from an EMBL/GenBank/DDBJ whole genome shotgun (WGS) entry which is preliminary data.</text>
</comment>
<accession>A0A4R2LSJ9</accession>
<organism evidence="2 3">
    <name type="scientific">Prevotella heparinolytica</name>
    <dbReference type="NCBI Taxonomy" id="28113"/>
    <lineage>
        <taxon>Bacteria</taxon>
        <taxon>Pseudomonadati</taxon>
        <taxon>Bacteroidota</taxon>
        <taxon>Bacteroidia</taxon>
        <taxon>Bacteroidales</taxon>
        <taxon>Bacteroidaceae</taxon>
        <taxon>Bacteroides</taxon>
    </lineage>
</organism>
<dbReference type="InterPro" id="IPR013783">
    <property type="entry name" value="Ig-like_fold"/>
</dbReference>